<feature type="region of interest" description="Disordered" evidence="1">
    <location>
        <begin position="1"/>
        <end position="25"/>
    </location>
</feature>
<dbReference type="EMBL" id="JBCEZU010000013">
    <property type="protein sequence ID" value="KAK9539729.1"/>
    <property type="molecule type" value="Genomic_DNA"/>
</dbReference>
<name>A0AAW1FY10_ZOAVI</name>
<reference evidence="2 3" key="1">
    <citation type="journal article" date="2024" name="Genome Biol. Evol.">
        <title>Chromosome-level genome assembly of the viviparous eelpout Zoarces viviparus.</title>
        <authorList>
            <person name="Fuhrmann N."/>
            <person name="Brasseur M.V."/>
            <person name="Bakowski C.E."/>
            <person name="Podsiadlowski L."/>
            <person name="Prost S."/>
            <person name="Krehenwinkel H."/>
            <person name="Mayer C."/>
        </authorList>
    </citation>
    <scope>NUCLEOTIDE SEQUENCE [LARGE SCALE GENOMIC DNA]</scope>
    <source>
        <strain evidence="2">NO-MEL_2022_Ind0_liver</strain>
    </source>
</reference>
<accession>A0AAW1FY10</accession>
<proteinExistence type="predicted"/>
<gene>
    <name evidence="2" type="ORF">VZT92_002231</name>
</gene>
<evidence type="ECO:0000313" key="3">
    <source>
        <dbReference type="Proteomes" id="UP001488805"/>
    </source>
</evidence>
<comment type="caution">
    <text evidence="2">The sequence shown here is derived from an EMBL/GenBank/DDBJ whole genome shotgun (WGS) entry which is preliminary data.</text>
</comment>
<sequence>MTSTAQAGSARPMKPSGLAAGIPPQCGRRRCAAFLKAQTKKNKAEREGKRGRDICREREQSRKRDVKGQSGREKSQPGQRRCLHVHPPHQLRERTAAGPLGKL</sequence>
<evidence type="ECO:0000256" key="1">
    <source>
        <dbReference type="SAM" id="MobiDB-lite"/>
    </source>
</evidence>
<evidence type="ECO:0000313" key="2">
    <source>
        <dbReference type="EMBL" id="KAK9539729.1"/>
    </source>
</evidence>
<organism evidence="2 3">
    <name type="scientific">Zoarces viviparus</name>
    <name type="common">Viviparous eelpout</name>
    <name type="synonym">Blennius viviparus</name>
    <dbReference type="NCBI Taxonomy" id="48416"/>
    <lineage>
        <taxon>Eukaryota</taxon>
        <taxon>Metazoa</taxon>
        <taxon>Chordata</taxon>
        <taxon>Craniata</taxon>
        <taxon>Vertebrata</taxon>
        <taxon>Euteleostomi</taxon>
        <taxon>Actinopterygii</taxon>
        <taxon>Neopterygii</taxon>
        <taxon>Teleostei</taxon>
        <taxon>Neoteleostei</taxon>
        <taxon>Acanthomorphata</taxon>
        <taxon>Eupercaria</taxon>
        <taxon>Perciformes</taxon>
        <taxon>Cottioidei</taxon>
        <taxon>Zoarcales</taxon>
        <taxon>Zoarcidae</taxon>
        <taxon>Zoarcinae</taxon>
        <taxon>Zoarces</taxon>
    </lineage>
</organism>
<dbReference type="Proteomes" id="UP001488805">
    <property type="component" value="Unassembled WGS sequence"/>
</dbReference>
<feature type="region of interest" description="Disordered" evidence="1">
    <location>
        <begin position="37"/>
        <end position="103"/>
    </location>
</feature>
<protein>
    <submittedName>
        <fullName evidence="2">Uncharacterized protein</fullName>
    </submittedName>
</protein>
<feature type="compositionally biased region" description="Basic and acidic residues" evidence="1">
    <location>
        <begin position="42"/>
        <end position="75"/>
    </location>
</feature>
<keyword evidence="3" id="KW-1185">Reference proteome</keyword>
<dbReference type="AlphaFoldDB" id="A0AAW1FY10"/>